<evidence type="ECO:0000313" key="7">
    <source>
        <dbReference type="EMBL" id="MYM87074.1"/>
    </source>
</evidence>
<name>A0A845FYB3_9BURK</name>
<feature type="domain" description="HTH tetR-type" evidence="6">
    <location>
        <begin position="21"/>
        <end position="81"/>
    </location>
</feature>
<dbReference type="InterPro" id="IPR001647">
    <property type="entry name" value="HTH_TetR"/>
</dbReference>
<proteinExistence type="predicted"/>
<dbReference type="PROSITE" id="PS50977">
    <property type="entry name" value="HTH_TETR_2"/>
    <property type="match status" value="1"/>
</dbReference>
<dbReference type="GO" id="GO:0003700">
    <property type="term" value="F:DNA-binding transcription factor activity"/>
    <property type="evidence" value="ECO:0007669"/>
    <property type="project" value="TreeGrafter"/>
</dbReference>
<gene>
    <name evidence="7" type="ORF">GTP91_07755</name>
</gene>
<dbReference type="InterPro" id="IPR041669">
    <property type="entry name" value="TetR_C_15"/>
</dbReference>
<dbReference type="SUPFAM" id="SSF46689">
    <property type="entry name" value="Homeodomain-like"/>
    <property type="match status" value="1"/>
</dbReference>
<evidence type="ECO:0000256" key="2">
    <source>
        <dbReference type="ARBA" id="ARBA00023015"/>
    </source>
</evidence>
<dbReference type="InterPro" id="IPR009057">
    <property type="entry name" value="Homeodomain-like_sf"/>
</dbReference>
<dbReference type="Gene3D" id="1.10.357.10">
    <property type="entry name" value="Tetracycline Repressor, domain 2"/>
    <property type="match status" value="1"/>
</dbReference>
<dbReference type="PROSITE" id="PS01081">
    <property type="entry name" value="HTH_TETR_1"/>
    <property type="match status" value="1"/>
</dbReference>
<keyword evidence="4" id="KW-0804">Transcription</keyword>
<sequence>MRMSSDIEKSARRKPQQLRGEQRMAAMLDAAAAVFAQSGYAAATMTAIAEQSGSSIGALYQYFPNKLALAKALREHYGEEMARRWTTLIADASQLSIAALVDRIFDLMIGFFDEHPAYFTLLNATLGYQRDAVARQRLRSRIGAALREKQPELEEGEALRLATVSLQIVKGLNPLYAEAAAAERKELVAEFKLVLVSYLKARLRK</sequence>
<comment type="caution">
    <text evidence="7">The sequence shown here is derived from an EMBL/GenBank/DDBJ whole genome shotgun (WGS) entry which is preliminary data.</text>
</comment>
<keyword evidence="2" id="KW-0805">Transcription regulation</keyword>
<accession>A0A845FYB3</accession>
<organism evidence="7 8">
    <name type="scientific">Duganella vulcania</name>
    <dbReference type="NCBI Taxonomy" id="2692166"/>
    <lineage>
        <taxon>Bacteria</taxon>
        <taxon>Pseudomonadati</taxon>
        <taxon>Pseudomonadota</taxon>
        <taxon>Betaproteobacteria</taxon>
        <taxon>Burkholderiales</taxon>
        <taxon>Oxalobacteraceae</taxon>
        <taxon>Telluria group</taxon>
        <taxon>Duganella</taxon>
    </lineage>
</organism>
<reference evidence="7 8" key="1">
    <citation type="submission" date="2020-01" db="EMBL/GenBank/DDBJ databases">
        <title>Novel species isolated from a subtropical stream in China.</title>
        <authorList>
            <person name="Lu H."/>
        </authorList>
    </citation>
    <scope>NUCLEOTIDE SEQUENCE [LARGE SCALE GENOMIC DNA]</scope>
    <source>
        <strain evidence="7 8">FT82W</strain>
    </source>
</reference>
<dbReference type="PRINTS" id="PR00455">
    <property type="entry name" value="HTHTETR"/>
</dbReference>
<evidence type="ECO:0000256" key="4">
    <source>
        <dbReference type="ARBA" id="ARBA00023163"/>
    </source>
</evidence>
<evidence type="ECO:0000313" key="8">
    <source>
        <dbReference type="Proteomes" id="UP000470302"/>
    </source>
</evidence>
<evidence type="ECO:0000259" key="6">
    <source>
        <dbReference type="PROSITE" id="PS50977"/>
    </source>
</evidence>
<dbReference type="Pfam" id="PF17918">
    <property type="entry name" value="TetR_C_15"/>
    <property type="match status" value="1"/>
</dbReference>
<evidence type="ECO:0000256" key="3">
    <source>
        <dbReference type="ARBA" id="ARBA00023125"/>
    </source>
</evidence>
<protein>
    <submittedName>
        <fullName evidence="7">TetR family transcriptional regulator</fullName>
    </submittedName>
</protein>
<dbReference type="PANTHER" id="PTHR30055:SF226">
    <property type="entry name" value="HTH-TYPE TRANSCRIPTIONAL REGULATOR PKSA"/>
    <property type="match status" value="1"/>
</dbReference>
<dbReference type="Proteomes" id="UP000470302">
    <property type="component" value="Unassembled WGS sequence"/>
</dbReference>
<feature type="DNA-binding region" description="H-T-H motif" evidence="5">
    <location>
        <begin position="44"/>
        <end position="63"/>
    </location>
</feature>
<evidence type="ECO:0000256" key="5">
    <source>
        <dbReference type="PROSITE-ProRule" id="PRU00335"/>
    </source>
</evidence>
<keyword evidence="3 5" id="KW-0238">DNA-binding</keyword>
<dbReference type="AlphaFoldDB" id="A0A845FYB3"/>
<dbReference type="GO" id="GO:0000976">
    <property type="term" value="F:transcription cis-regulatory region binding"/>
    <property type="evidence" value="ECO:0007669"/>
    <property type="project" value="TreeGrafter"/>
</dbReference>
<dbReference type="PANTHER" id="PTHR30055">
    <property type="entry name" value="HTH-TYPE TRANSCRIPTIONAL REGULATOR RUTR"/>
    <property type="match status" value="1"/>
</dbReference>
<dbReference type="InterPro" id="IPR050109">
    <property type="entry name" value="HTH-type_TetR-like_transc_reg"/>
</dbReference>
<evidence type="ECO:0000256" key="1">
    <source>
        <dbReference type="ARBA" id="ARBA00022491"/>
    </source>
</evidence>
<dbReference type="EMBL" id="WWCW01000017">
    <property type="protein sequence ID" value="MYM87074.1"/>
    <property type="molecule type" value="Genomic_DNA"/>
</dbReference>
<keyword evidence="1" id="KW-0678">Repressor</keyword>
<dbReference type="InterPro" id="IPR023772">
    <property type="entry name" value="DNA-bd_HTH_TetR-type_CS"/>
</dbReference>
<dbReference type="Pfam" id="PF00440">
    <property type="entry name" value="TetR_N"/>
    <property type="match status" value="1"/>
</dbReference>